<evidence type="ECO:0000256" key="6">
    <source>
        <dbReference type="ARBA" id="ARBA00022989"/>
    </source>
</evidence>
<dbReference type="InterPro" id="IPR001708">
    <property type="entry name" value="YidC/ALB3/OXA1/COX18"/>
</dbReference>
<dbReference type="CDD" id="cd20069">
    <property type="entry name" value="5TM_Oxa1-like"/>
    <property type="match status" value="1"/>
</dbReference>
<dbReference type="OrthoDB" id="2148490at2759"/>
<feature type="compositionally biased region" description="Basic and acidic residues" evidence="10">
    <location>
        <begin position="546"/>
        <end position="558"/>
    </location>
</feature>
<dbReference type="GO" id="GO:0005743">
    <property type="term" value="C:mitochondrial inner membrane"/>
    <property type="evidence" value="ECO:0007669"/>
    <property type="project" value="UniProtKB-SubCell"/>
</dbReference>
<evidence type="ECO:0000256" key="4">
    <source>
        <dbReference type="ARBA" id="ARBA00022792"/>
    </source>
</evidence>
<accession>A0A6A5W3H7</accession>
<dbReference type="InterPro" id="IPR028055">
    <property type="entry name" value="YidC/Oxa/ALB_C"/>
</dbReference>
<dbReference type="Proteomes" id="UP000799779">
    <property type="component" value="Unassembled WGS sequence"/>
</dbReference>
<comment type="subcellular location">
    <subcellularLocation>
        <location evidence="9">Membrane</location>
        <topology evidence="9">Multi-pass membrane protein</topology>
    </subcellularLocation>
    <subcellularLocation>
        <location evidence="1">Mitochondrion inner membrane</location>
        <topology evidence="1">Multi-pass membrane protein</topology>
    </subcellularLocation>
</comment>
<evidence type="ECO:0000259" key="12">
    <source>
        <dbReference type="Pfam" id="PF02096"/>
    </source>
</evidence>
<feature type="transmembrane region" description="Helical" evidence="11">
    <location>
        <begin position="352"/>
        <end position="369"/>
    </location>
</feature>
<keyword evidence="7" id="KW-0496">Mitochondrion</keyword>
<dbReference type="GO" id="GO:0032977">
    <property type="term" value="F:membrane insertase activity"/>
    <property type="evidence" value="ECO:0007669"/>
    <property type="project" value="InterPro"/>
</dbReference>
<organism evidence="13 14">
    <name type="scientific">Amniculicola lignicola CBS 123094</name>
    <dbReference type="NCBI Taxonomy" id="1392246"/>
    <lineage>
        <taxon>Eukaryota</taxon>
        <taxon>Fungi</taxon>
        <taxon>Dikarya</taxon>
        <taxon>Ascomycota</taxon>
        <taxon>Pezizomycotina</taxon>
        <taxon>Dothideomycetes</taxon>
        <taxon>Pleosporomycetidae</taxon>
        <taxon>Pleosporales</taxon>
        <taxon>Amniculicolaceae</taxon>
        <taxon>Amniculicola</taxon>
    </lineage>
</organism>
<reference evidence="13" key="1">
    <citation type="journal article" date="2020" name="Stud. Mycol.">
        <title>101 Dothideomycetes genomes: a test case for predicting lifestyles and emergence of pathogens.</title>
        <authorList>
            <person name="Haridas S."/>
            <person name="Albert R."/>
            <person name="Binder M."/>
            <person name="Bloem J."/>
            <person name="Labutti K."/>
            <person name="Salamov A."/>
            <person name="Andreopoulos B."/>
            <person name="Baker S."/>
            <person name="Barry K."/>
            <person name="Bills G."/>
            <person name="Bluhm B."/>
            <person name="Cannon C."/>
            <person name="Castanera R."/>
            <person name="Culley D."/>
            <person name="Daum C."/>
            <person name="Ezra D."/>
            <person name="Gonzalez J."/>
            <person name="Henrissat B."/>
            <person name="Kuo A."/>
            <person name="Liang C."/>
            <person name="Lipzen A."/>
            <person name="Lutzoni F."/>
            <person name="Magnuson J."/>
            <person name="Mondo S."/>
            <person name="Nolan M."/>
            <person name="Ohm R."/>
            <person name="Pangilinan J."/>
            <person name="Park H.-J."/>
            <person name="Ramirez L."/>
            <person name="Alfaro M."/>
            <person name="Sun H."/>
            <person name="Tritt A."/>
            <person name="Yoshinaga Y."/>
            <person name="Zwiers L.-H."/>
            <person name="Turgeon B."/>
            <person name="Goodwin S."/>
            <person name="Spatafora J."/>
            <person name="Crous P."/>
            <person name="Grigoriev I."/>
        </authorList>
    </citation>
    <scope>NUCLEOTIDE SEQUENCE</scope>
    <source>
        <strain evidence="13">CBS 123094</strain>
    </source>
</reference>
<evidence type="ECO:0000256" key="2">
    <source>
        <dbReference type="ARBA" id="ARBA00009877"/>
    </source>
</evidence>
<feature type="transmembrane region" description="Helical" evidence="11">
    <location>
        <begin position="375"/>
        <end position="391"/>
    </location>
</feature>
<evidence type="ECO:0000256" key="10">
    <source>
        <dbReference type="SAM" id="MobiDB-lite"/>
    </source>
</evidence>
<dbReference type="PANTHER" id="PTHR12428:SF66">
    <property type="entry name" value="MITOCHONDRIAL INNER MEMBRANE PROTEIN OXA1L"/>
    <property type="match status" value="1"/>
</dbReference>
<keyword evidence="5" id="KW-0809">Transit peptide</keyword>
<evidence type="ECO:0000313" key="14">
    <source>
        <dbReference type="Proteomes" id="UP000799779"/>
    </source>
</evidence>
<evidence type="ECO:0000256" key="8">
    <source>
        <dbReference type="ARBA" id="ARBA00023136"/>
    </source>
</evidence>
<keyword evidence="8 11" id="KW-0472">Membrane</keyword>
<evidence type="ECO:0000256" key="5">
    <source>
        <dbReference type="ARBA" id="ARBA00022946"/>
    </source>
</evidence>
<evidence type="ECO:0000256" key="11">
    <source>
        <dbReference type="SAM" id="Phobius"/>
    </source>
</evidence>
<sequence length="564" mass="62817">MIPSRGLRPAHFASLAPRQSLYFCGNGSRQFSLATQKTTLLSSRAGSRAAKWTNGAIASPNALSSIASVRHASWYAPWSWKFPTPNDARSTDSASPELLREIASSEPQPVITTQTPELSPATLEKDTAMESTGAHEAPAPYEGLLAEDPASYALPQLDPAILLEKPGFLKELGLDYGWGPTAFYEWMLEHIYLDLGLGWGSSIVASVFAIRVLTFYFNVRASDAQAKNLALQPVTSDLMDKMRAAQTEGNVEVVRKYQAQVREVYKSAGTSMWAAFRPMGVQMVLGYGAFRFLRGMANLPVPSMENSGWLWINNLSVSDPTYIMPLLSALFMHMFSRLGGDTGMVTTGGMKLMMHYGVPGLMFVFSWTMPAGLQIYFLFSSVTAVSVAYTLRRPAIRRLFRLTPWPTPVTKAFWTKAWKDKIPMNQILGKNGQVRPELIAKFEAEYQAGTRAAKQEPTKNDFRGMKLKPGAAVSHLAAPGIVKKAPIDRENPDRDVDFDDGPPKGIGAKIDWYRRNYKFGFVMRRLTKTAAERTGRSDFLTPTGVDRARARAEEFERKRRERRR</sequence>
<keyword evidence="6 11" id="KW-1133">Transmembrane helix</keyword>
<evidence type="ECO:0000313" key="13">
    <source>
        <dbReference type="EMBL" id="KAF1996472.1"/>
    </source>
</evidence>
<keyword evidence="3 9" id="KW-0812">Transmembrane</keyword>
<keyword evidence="14" id="KW-1185">Reference proteome</keyword>
<name>A0A6A5W3H7_9PLEO</name>
<proteinExistence type="inferred from homology"/>
<dbReference type="Pfam" id="PF02096">
    <property type="entry name" value="60KD_IMP"/>
    <property type="match status" value="1"/>
</dbReference>
<feature type="domain" description="Membrane insertase YidC/Oxa/ALB C-terminal" evidence="12">
    <location>
        <begin position="199"/>
        <end position="390"/>
    </location>
</feature>
<dbReference type="GO" id="GO:0032979">
    <property type="term" value="P:protein insertion into mitochondrial inner membrane from matrix"/>
    <property type="evidence" value="ECO:0007669"/>
    <property type="project" value="TreeGrafter"/>
</dbReference>
<evidence type="ECO:0000256" key="1">
    <source>
        <dbReference type="ARBA" id="ARBA00004448"/>
    </source>
</evidence>
<dbReference type="PANTHER" id="PTHR12428">
    <property type="entry name" value="OXA1"/>
    <property type="match status" value="1"/>
</dbReference>
<gene>
    <name evidence="13" type="ORF">P154DRAFT_623234</name>
</gene>
<keyword evidence="4" id="KW-0999">Mitochondrion inner membrane</keyword>
<evidence type="ECO:0000256" key="9">
    <source>
        <dbReference type="RuleBase" id="RU003945"/>
    </source>
</evidence>
<dbReference type="AlphaFoldDB" id="A0A6A5W3H7"/>
<comment type="similarity">
    <text evidence="2 9">Belongs to the OXA1/ALB3/YidC family.</text>
</comment>
<dbReference type="EMBL" id="ML977625">
    <property type="protein sequence ID" value="KAF1996472.1"/>
    <property type="molecule type" value="Genomic_DNA"/>
</dbReference>
<evidence type="ECO:0000256" key="7">
    <source>
        <dbReference type="ARBA" id="ARBA00023128"/>
    </source>
</evidence>
<evidence type="ECO:0000256" key="3">
    <source>
        <dbReference type="ARBA" id="ARBA00022692"/>
    </source>
</evidence>
<protein>
    <recommendedName>
        <fullName evidence="12">Membrane insertase YidC/Oxa/ALB C-terminal domain-containing protein</fullName>
    </recommendedName>
</protein>
<feature type="region of interest" description="Disordered" evidence="10">
    <location>
        <begin position="533"/>
        <end position="564"/>
    </location>
</feature>